<dbReference type="Proteomes" id="UP000010932">
    <property type="component" value="Unassembled WGS sequence"/>
</dbReference>
<proteinExistence type="predicted"/>
<evidence type="ECO:0000313" key="1">
    <source>
        <dbReference type="EMBL" id="ELP54039.1"/>
    </source>
</evidence>
<dbReference type="EMBL" id="ANKQ01000002">
    <property type="protein sequence ID" value="ELP54039.1"/>
    <property type="molecule type" value="Genomic_DNA"/>
</dbReference>
<reference evidence="1 2" key="1">
    <citation type="journal article" date="2013" name="Genome Announc.">
        <title>Whole-Genome Sequence of Microcystis aeruginosa TAIHU98, a Nontoxic Bloom-Forming Strain Isolated from Taihu Lake, China.</title>
        <authorList>
            <person name="Yang C."/>
            <person name="Zhang W."/>
            <person name="Ren M."/>
            <person name="Song L."/>
            <person name="Li T."/>
            <person name="Zhao J."/>
        </authorList>
    </citation>
    <scope>NUCLEOTIDE SEQUENCE [LARGE SCALE GENOMIC DNA]</scope>
    <source>
        <strain evidence="1 2">TAIHU98</strain>
    </source>
</reference>
<name>L7E4T0_MICAE</name>
<evidence type="ECO:0000313" key="2">
    <source>
        <dbReference type="Proteomes" id="UP000010932"/>
    </source>
</evidence>
<dbReference type="AlphaFoldDB" id="L7E4T0"/>
<sequence>MLWRNHQINAVSQCCYTQFPYRLKMSEDYLIYLDICCLILNLVIKD</sequence>
<organism evidence="1 2">
    <name type="scientific">Microcystis aeruginosa TAIHU98</name>
    <dbReference type="NCBI Taxonomy" id="1134457"/>
    <lineage>
        <taxon>Bacteria</taxon>
        <taxon>Bacillati</taxon>
        <taxon>Cyanobacteriota</taxon>
        <taxon>Cyanophyceae</taxon>
        <taxon>Oscillatoriophycideae</taxon>
        <taxon>Chroococcales</taxon>
        <taxon>Microcystaceae</taxon>
        <taxon>Microcystis</taxon>
    </lineage>
</organism>
<dbReference type="PATRIC" id="fig|1134457.3.peg.3616"/>
<comment type="caution">
    <text evidence="1">The sequence shown here is derived from an EMBL/GenBank/DDBJ whole genome shotgun (WGS) entry which is preliminary data.</text>
</comment>
<protein>
    <submittedName>
        <fullName evidence="1">Uncharacterized protein</fullName>
    </submittedName>
</protein>
<gene>
    <name evidence="1" type="ORF">O53_2852</name>
</gene>
<accession>L7E4T0</accession>